<dbReference type="Gene3D" id="1.10.510.10">
    <property type="entry name" value="Transferase(Phosphotransferase) domain 1"/>
    <property type="match status" value="1"/>
</dbReference>
<dbReference type="PROSITE" id="PS50011">
    <property type="entry name" value="PROTEIN_KINASE_DOM"/>
    <property type="match status" value="1"/>
</dbReference>
<protein>
    <submittedName>
        <fullName evidence="2">Vascular endothelial growth factor receptor 2</fullName>
    </submittedName>
</protein>
<organism evidence="2 3">
    <name type="scientific">Portunus trituberculatus</name>
    <name type="common">Swimming crab</name>
    <name type="synonym">Neptunus trituberculatus</name>
    <dbReference type="NCBI Taxonomy" id="210409"/>
    <lineage>
        <taxon>Eukaryota</taxon>
        <taxon>Metazoa</taxon>
        <taxon>Ecdysozoa</taxon>
        <taxon>Arthropoda</taxon>
        <taxon>Crustacea</taxon>
        <taxon>Multicrustacea</taxon>
        <taxon>Malacostraca</taxon>
        <taxon>Eumalacostraca</taxon>
        <taxon>Eucarida</taxon>
        <taxon>Decapoda</taxon>
        <taxon>Pleocyemata</taxon>
        <taxon>Brachyura</taxon>
        <taxon>Eubrachyura</taxon>
        <taxon>Portunoidea</taxon>
        <taxon>Portunidae</taxon>
        <taxon>Portuninae</taxon>
        <taxon>Portunus</taxon>
    </lineage>
</organism>
<feature type="domain" description="Protein kinase" evidence="1">
    <location>
        <begin position="1"/>
        <end position="69"/>
    </location>
</feature>
<dbReference type="PANTHER" id="PTHR24416">
    <property type="entry name" value="TYROSINE-PROTEIN KINASE RECEPTOR"/>
    <property type="match status" value="1"/>
</dbReference>
<dbReference type="InterPro" id="IPR000719">
    <property type="entry name" value="Prot_kinase_dom"/>
</dbReference>
<dbReference type="AlphaFoldDB" id="A0A5B7IFK4"/>
<dbReference type="GO" id="GO:0005524">
    <property type="term" value="F:ATP binding"/>
    <property type="evidence" value="ECO:0007669"/>
    <property type="project" value="InterPro"/>
</dbReference>
<dbReference type="OrthoDB" id="6352970at2759"/>
<evidence type="ECO:0000313" key="3">
    <source>
        <dbReference type="Proteomes" id="UP000324222"/>
    </source>
</evidence>
<dbReference type="Pfam" id="PF07714">
    <property type="entry name" value="PK_Tyr_Ser-Thr"/>
    <property type="match status" value="1"/>
</dbReference>
<keyword evidence="3" id="KW-1185">Reference proteome</keyword>
<accession>A0A5B7IFK4</accession>
<dbReference type="EMBL" id="VSRR010054533">
    <property type="protein sequence ID" value="MPC80619.1"/>
    <property type="molecule type" value="Genomic_DNA"/>
</dbReference>
<name>A0A5B7IFK4_PORTR</name>
<dbReference type="Proteomes" id="UP000324222">
    <property type="component" value="Unassembled WGS sequence"/>
</dbReference>
<evidence type="ECO:0000259" key="1">
    <source>
        <dbReference type="PROSITE" id="PS50011"/>
    </source>
</evidence>
<dbReference type="SUPFAM" id="SSF56112">
    <property type="entry name" value="Protein kinase-like (PK-like)"/>
    <property type="match status" value="1"/>
</dbReference>
<dbReference type="GO" id="GO:0043235">
    <property type="term" value="C:receptor complex"/>
    <property type="evidence" value="ECO:0007669"/>
    <property type="project" value="TreeGrafter"/>
</dbReference>
<keyword evidence="2" id="KW-0675">Receptor</keyword>
<dbReference type="GO" id="GO:0005886">
    <property type="term" value="C:plasma membrane"/>
    <property type="evidence" value="ECO:0007669"/>
    <property type="project" value="TreeGrafter"/>
</dbReference>
<comment type="caution">
    <text evidence="2">The sequence shown here is derived from an EMBL/GenBank/DDBJ whole genome shotgun (WGS) entry which is preliminary data.</text>
</comment>
<dbReference type="GO" id="GO:0007169">
    <property type="term" value="P:cell surface receptor protein tyrosine kinase signaling pathway"/>
    <property type="evidence" value="ECO:0007669"/>
    <property type="project" value="TreeGrafter"/>
</dbReference>
<dbReference type="PANTHER" id="PTHR24416:SF600">
    <property type="entry name" value="PDGF- AND VEGF-RECEPTOR RELATED, ISOFORM J"/>
    <property type="match status" value="1"/>
</dbReference>
<sequence length="69" mass="8012">MPVKWLAVECLRDGMFSTQSDVWSFGVVLWEIFSLGQIPYSCSEFDESFILKLEKGIRLEQPRYATYGL</sequence>
<dbReference type="InterPro" id="IPR011009">
    <property type="entry name" value="Kinase-like_dom_sf"/>
</dbReference>
<dbReference type="InterPro" id="IPR001245">
    <property type="entry name" value="Ser-Thr/Tyr_kinase_cat_dom"/>
</dbReference>
<dbReference type="InterPro" id="IPR050122">
    <property type="entry name" value="RTK"/>
</dbReference>
<dbReference type="GO" id="GO:0004714">
    <property type="term" value="F:transmembrane receptor protein tyrosine kinase activity"/>
    <property type="evidence" value="ECO:0007669"/>
    <property type="project" value="TreeGrafter"/>
</dbReference>
<evidence type="ECO:0000313" key="2">
    <source>
        <dbReference type="EMBL" id="MPC80619.1"/>
    </source>
</evidence>
<gene>
    <name evidence="2" type="primary">kdr</name>
    <name evidence="2" type="ORF">E2C01_075201</name>
</gene>
<reference evidence="2 3" key="1">
    <citation type="submission" date="2019-05" db="EMBL/GenBank/DDBJ databases">
        <title>Another draft genome of Portunus trituberculatus and its Hox gene families provides insights of decapod evolution.</title>
        <authorList>
            <person name="Jeong J.-H."/>
            <person name="Song I."/>
            <person name="Kim S."/>
            <person name="Choi T."/>
            <person name="Kim D."/>
            <person name="Ryu S."/>
            <person name="Kim W."/>
        </authorList>
    </citation>
    <scope>NUCLEOTIDE SEQUENCE [LARGE SCALE GENOMIC DNA]</scope>
    <source>
        <tissue evidence="2">Muscle</tissue>
    </source>
</reference>
<dbReference type="PRINTS" id="PR00109">
    <property type="entry name" value="TYRKINASE"/>
</dbReference>
<proteinExistence type="predicted"/>